<accession>A0A451G572</accession>
<dbReference type="EMBL" id="CP035033">
    <property type="protein sequence ID" value="QAB14648.1"/>
    <property type="molecule type" value="Genomic_DNA"/>
</dbReference>
<dbReference type="AlphaFoldDB" id="A0A451G572"/>
<gene>
    <name evidence="7" type="ORF">EPV75_02680</name>
</gene>
<protein>
    <submittedName>
        <fullName evidence="7">Nitroreductase</fullName>
    </submittedName>
</protein>
<dbReference type="InterPro" id="IPR029479">
    <property type="entry name" value="Nitroreductase"/>
</dbReference>
<proteinExistence type="inferred from homology"/>
<comment type="cofactor">
    <cofactor evidence="1">
        <name>FMN</name>
        <dbReference type="ChEBI" id="CHEBI:58210"/>
    </cofactor>
</comment>
<evidence type="ECO:0000313" key="8">
    <source>
        <dbReference type="Proteomes" id="UP000285478"/>
    </source>
</evidence>
<evidence type="ECO:0000256" key="5">
    <source>
        <dbReference type="ARBA" id="ARBA00023002"/>
    </source>
</evidence>
<feature type="domain" description="Nitroreductase" evidence="6">
    <location>
        <begin position="9"/>
        <end position="198"/>
    </location>
</feature>
<dbReference type="GO" id="GO:0016491">
    <property type="term" value="F:oxidoreductase activity"/>
    <property type="evidence" value="ECO:0007669"/>
    <property type="project" value="UniProtKB-KW"/>
</dbReference>
<organism evidence="7 8">
    <name type="scientific">Hydrogenovibrio thermophilus</name>
    <dbReference type="NCBI Taxonomy" id="265883"/>
    <lineage>
        <taxon>Bacteria</taxon>
        <taxon>Pseudomonadati</taxon>
        <taxon>Pseudomonadota</taxon>
        <taxon>Gammaproteobacteria</taxon>
        <taxon>Thiotrichales</taxon>
        <taxon>Piscirickettsiaceae</taxon>
        <taxon>Hydrogenovibrio</taxon>
    </lineage>
</organism>
<sequence>MTSTVSSAIKTRHAARAFLDKPVDDGQIYQILDLARYAPSGVNTQPWQVSVVSGETKQRLESRMLKEFDAGIRGEMQYQYYPKTWTVPYKQRRVATGKQLYGALNIAREDKEKQRQQWAANYRAFDAPVALFFWMDDVLETGSYLDYGMFLQNIMLLAIEQGLATCPQGALGEYPDIVRQTLNMPDDKILIGGMAIGYEDTNHPVNQYRTEREPVENFTQFYD</sequence>
<evidence type="ECO:0000313" key="7">
    <source>
        <dbReference type="EMBL" id="QAB14648.1"/>
    </source>
</evidence>
<dbReference type="PANTHER" id="PTHR43673:SF2">
    <property type="entry name" value="NITROREDUCTASE"/>
    <property type="match status" value="1"/>
</dbReference>
<keyword evidence="5" id="KW-0560">Oxidoreductase</keyword>
<dbReference type="Proteomes" id="UP000285478">
    <property type="component" value="Chromosome"/>
</dbReference>
<dbReference type="RefSeq" id="WP_128384375.1">
    <property type="nucleotide sequence ID" value="NZ_CP035033.1"/>
</dbReference>
<dbReference type="Gene3D" id="3.40.109.10">
    <property type="entry name" value="NADH Oxidase"/>
    <property type="match status" value="1"/>
</dbReference>
<comment type="similarity">
    <text evidence="2">Belongs to the nitroreductase family.</text>
</comment>
<dbReference type="InterPro" id="IPR000415">
    <property type="entry name" value="Nitroreductase-like"/>
</dbReference>
<dbReference type="Pfam" id="PF00881">
    <property type="entry name" value="Nitroreductase"/>
    <property type="match status" value="1"/>
</dbReference>
<dbReference type="PANTHER" id="PTHR43673">
    <property type="entry name" value="NAD(P)H NITROREDUCTASE YDGI-RELATED"/>
    <property type="match status" value="1"/>
</dbReference>
<dbReference type="CDD" id="cd02136">
    <property type="entry name" value="PnbA_NfnB-like"/>
    <property type="match status" value="1"/>
</dbReference>
<evidence type="ECO:0000256" key="1">
    <source>
        <dbReference type="ARBA" id="ARBA00001917"/>
    </source>
</evidence>
<keyword evidence="8" id="KW-1185">Reference proteome</keyword>
<dbReference type="SUPFAM" id="SSF55469">
    <property type="entry name" value="FMN-dependent nitroreductase-like"/>
    <property type="match status" value="1"/>
</dbReference>
<dbReference type="KEGG" id="htr:EPV75_02680"/>
<evidence type="ECO:0000256" key="3">
    <source>
        <dbReference type="ARBA" id="ARBA00022630"/>
    </source>
</evidence>
<evidence type="ECO:0000256" key="2">
    <source>
        <dbReference type="ARBA" id="ARBA00007118"/>
    </source>
</evidence>
<name>A0A451G572_9GAMM</name>
<evidence type="ECO:0000256" key="4">
    <source>
        <dbReference type="ARBA" id="ARBA00022643"/>
    </source>
</evidence>
<reference evidence="7 8" key="1">
    <citation type="journal article" date="2018" name="Environ. Microbiol.">
        <title>Genomes of ubiquitous marine and hypersaline Hydrogenovibrio, Thiomicrorhabdus and Thiomicrospira spp. encode a diversity of mechanisms to sustain chemolithoautotrophy in heterogeneous environments.</title>
        <authorList>
            <person name="Scott K.M."/>
            <person name="Williams J."/>
            <person name="Porter C.M.B."/>
            <person name="Russel S."/>
            <person name="Harmer T.L."/>
            <person name="Paul J.H."/>
            <person name="Antonen K.M."/>
            <person name="Bridges M.K."/>
            <person name="Camper G.J."/>
            <person name="Campla C.K."/>
            <person name="Casella L.G."/>
            <person name="Chase E."/>
            <person name="Conrad J.W."/>
            <person name="Cruz M.C."/>
            <person name="Dunlap D.S."/>
            <person name="Duran L."/>
            <person name="Fahsbender E.M."/>
            <person name="Goldsmith D.B."/>
            <person name="Keeley R.F."/>
            <person name="Kondoff M.R."/>
            <person name="Kussy B.I."/>
            <person name="Lane M.K."/>
            <person name="Lawler S."/>
            <person name="Leigh B.A."/>
            <person name="Lewis C."/>
            <person name="Lostal L.M."/>
            <person name="Marking D."/>
            <person name="Mancera P.A."/>
            <person name="McClenthan E.C."/>
            <person name="McIntyre E.A."/>
            <person name="Mine J.A."/>
            <person name="Modi S."/>
            <person name="Moore B.D."/>
            <person name="Morgan W.A."/>
            <person name="Nelson K.M."/>
            <person name="Nguyen K.N."/>
            <person name="Ogburn N."/>
            <person name="Parrino D.G."/>
            <person name="Pedapudi A.D."/>
            <person name="Pelham R.P."/>
            <person name="Preece A.M."/>
            <person name="Rampersad E.A."/>
            <person name="Richardson J.C."/>
            <person name="Rodgers C.M."/>
            <person name="Schaffer B.L."/>
            <person name="Sheridan N.E."/>
            <person name="Solone M.R."/>
            <person name="Staley Z.R."/>
            <person name="Tabuchi M."/>
            <person name="Waide R.J."/>
            <person name="Wanjugi P.W."/>
            <person name="Young S."/>
            <person name="Clum A."/>
            <person name="Daum C."/>
            <person name="Huntemann M."/>
            <person name="Ivanova N."/>
            <person name="Kyrpides N."/>
            <person name="Mikhailova N."/>
            <person name="Palaniappan K."/>
            <person name="Pillay M."/>
            <person name="Reddy T.B.K."/>
            <person name="Shapiro N."/>
            <person name="Stamatis D."/>
            <person name="Varghese N."/>
            <person name="Woyke T."/>
            <person name="Boden R."/>
            <person name="Freyermuth S.K."/>
            <person name="Kerfeld C.A."/>
        </authorList>
    </citation>
    <scope>NUCLEOTIDE SEQUENCE [LARGE SCALE GENOMIC DNA]</scope>
    <source>
        <strain evidence="7 8">JR-2</strain>
    </source>
</reference>
<keyword evidence="4" id="KW-0288">FMN</keyword>
<keyword evidence="3" id="KW-0285">Flavoprotein</keyword>
<evidence type="ECO:0000259" key="6">
    <source>
        <dbReference type="Pfam" id="PF00881"/>
    </source>
</evidence>